<keyword evidence="11" id="KW-1185">Reference proteome</keyword>
<evidence type="ECO:0000256" key="7">
    <source>
        <dbReference type="SAM" id="MobiDB-lite"/>
    </source>
</evidence>
<dbReference type="Gene3D" id="2.70.70.10">
    <property type="entry name" value="Glucose Permease (Domain IIA)"/>
    <property type="match status" value="1"/>
</dbReference>
<dbReference type="Gene3D" id="6.10.250.3150">
    <property type="match status" value="1"/>
</dbReference>
<dbReference type="CDD" id="cd12797">
    <property type="entry name" value="M23_peptidase"/>
    <property type="match status" value="1"/>
</dbReference>
<feature type="chain" id="PRO_5037655790" evidence="8">
    <location>
        <begin position="20"/>
        <end position="466"/>
    </location>
</feature>
<evidence type="ECO:0000256" key="4">
    <source>
        <dbReference type="ARBA" id="ARBA00022801"/>
    </source>
</evidence>
<sequence length="466" mass="48432">MTSRAALFLCAVLAGCVPAATVARAQSASPPATPLPVAPLPQPVPNRTGIDTDALKSDVRGAQEAQARLRADLDAAKGDRGRLNQMLLETATRSRGVEQQLTDVEGRITVLDQSATELSASLLKRRGVLAQVLAALMRMGREPPPALLMRPDDALDAVRSAILLGALLPELRVEAETLASDLSELARVRTELASSREALTRLRGELEEDGRRLAALVTERQRRQAEEHPVPPAEKAQADQLAKATADVHDLVTRLESEVAPAARAADAANAVARPPEVAKPDLAALKDPARITPAVAFSQAKGLLPLPVAGVTLRSFGAPDTVGGNEKGLTIATRAGAPVSAPADGWVVYAGPFRSYGQLLIINAGGGYHILMAGMERITVELGQFVLAGEPVAVMGSASRSPAAPVRGAGGPGAPAQGSPAQGSPAQGAAVATGQPQLYVEFRKDGVSIDPSPWWAATDSQKVRG</sequence>
<comment type="cofactor">
    <cofactor evidence="1">
        <name>Zn(2+)</name>
        <dbReference type="ChEBI" id="CHEBI:29105"/>
    </cofactor>
</comment>
<evidence type="ECO:0000313" key="10">
    <source>
        <dbReference type="EMBL" id="QRG08324.1"/>
    </source>
</evidence>
<feature type="region of interest" description="Disordered" evidence="7">
    <location>
        <begin position="28"/>
        <end position="52"/>
    </location>
</feature>
<dbReference type="GO" id="GO:0006508">
    <property type="term" value="P:proteolysis"/>
    <property type="evidence" value="ECO:0007669"/>
    <property type="project" value="UniProtKB-KW"/>
</dbReference>
<dbReference type="Pfam" id="PF01551">
    <property type="entry name" value="Peptidase_M23"/>
    <property type="match status" value="1"/>
</dbReference>
<dbReference type="EMBL" id="CP063362">
    <property type="protein sequence ID" value="QRG08324.1"/>
    <property type="molecule type" value="Genomic_DNA"/>
</dbReference>
<dbReference type="InterPro" id="IPR011055">
    <property type="entry name" value="Dup_hybrid_motif"/>
</dbReference>
<dbReference type="GO" id="GO:0004222">
    <property type="term" value="F:metalloendopeptidase activity"/>
    <property type="evidence" value="ECO:0007669"/>
    <property type="project" value="TreeGrafter"/>
</dbReference>
<evidence type="ECO:0000256" key="3">
    <source>
        <dbReference type="ARBA" id="ARBA00022723"/>
    </source>
</evidence>
<gene>
    <name evidence="10" type="ORF">EZH22_08525</name>
</gene>
<dbReference type="InterPro" id="IPR050570">
    <property type="entry name" value="Cell_wall_metabolism_enzyme"/>
</dbReference>
<keyword evidence="3" id="KW-0479">Metal-binding</keyword>
<dbReference type="AlphaFoldDB" id="A0A974PRC7"/>
<feature type="signal peptide" evidence="8">
    <location>
        <begin position="1"/>
        <end position="19"/>
    </location>
</feature>
<accession>A0A974PRC7</accession>
<evidence type="ECO:0000313" key="11">
    <source>
        <dbReference type="Proteomes" id="UP000596427"/>
    </source>
</evidence>
<dbReference type="PANTHER" id="PTHR21666">
    <property type="entry name" value="PEPTIDASE-RELATED"/>
    <property type="match status" value="1"/>
</dbReference>
<evidence type="ECO:0000256" key="5">
    <source>
        <dbReference type="ARBA" id="ARBA00022833"/>
    </source>
</evidence>
<dbReference type="Proteomes" id="UP000596427">
    <property type="component" value="Chromosome"/>
</dbReference>
<keyword evidence="8" id="KW-0732">Signal</keyword>
<evidence type="ECO:0000259" key="9">
    <source>
        <dbReference type="Pfam" id="PF01551"/>
    </source>
</evidence>
<feature type="region of interest" description="Disordered" evidence="7">
    <location>
        <begin position="401"/>
        <end position="433"/>
    </location>
</feature>
<name>A0A974PRC7_9HYPH</name>
<dbReference type="KEGG" id="xdi:EZH22_08525"/>
<reference evidence="10 11" key="1">
    <citation type="submission" date="2020-10" db="EMBL/GenBank/DDBJ databases">
        <title>Degradation of 1,4-Dioxane by Xanthobacter sp. YN2, via a Novel Group-2 Soluble Di-Iron Monooxygenase.</title>
        <authorList>
            <person name="Ma F."/>
            <person name="Wang Y."/>
            <person name="Yang J."/>
            <person name="Guo H."/>
            <person name="Su D."/>
            <person name="Yu L."/>
        </authorList>
    </citation>
    <scope>NUCLEOTIDE SEQUENCE [LARGE SCALE GENOMIC DNA]</scope>
    <source>
        <strain evidence="10 11">YN2</strain>
    </source>
</reference>
<evidence type="ECO:0000256" key="2">
    <source>
        <dbReference type="ARBA" id="ARBA00022670"/>
    </source>
</evidence>
<feature type="compositionally biased region" description="Low complexity" evidence="7">
    <location>
        <begin position="415"/>
        <end position="433"/>
    </location>
</feature>
<keyword evidence="6" id="KW-0482">Metalloprotease</keyword>
<dbReference type="InterPro" id="IPR016047">
    <property type="entry name" value="M23ase_b-sheet_dom"/>
</dbReference>
<feature type="domain" description="M23ase beta-sheet core" evidence="9">
    <location>
        <begin position="327"/>
        <end position="402"/>
    </location>
</feature>
<dbReference type="PANTHER" id="PTHR21666:SF288">
    <property type="entry name" value="CELL DIVISION PROTEIN YTFB"/>
    <property type="match status" value="1"/>
</dbReference>
<dbReference type="RefSeq" id="WP_203195235.1">
    <property type="nucleotide sequence ID" value="NZ_CP063362.1"/>
</dbReference>
<protein>
    <submittedName>
        <fullName evidence="10">Peptidoglycan DD-metalloendopeptidase family protein</fullName>
    </submittedName>
</protein>
<organism evidence="10 11">
    <name type="scientific">Xanthobacter dioxanivorans</name>
    <dbReference type="NCBI Taxonomy" id="2528964"/>
    <lineage>
        <taxon>Bacteria</taxon>
        <taxon>Pseudomonadati</taxon>
        <taxon>Pseudomonadota</taxon>
        <taxon>Alphaproteobacteria</taxon>
        <taxon>Hyphomicrobiales</taxon>
        <taxon>Xanthobacteraceae</taxon>
        <taxon>Xanthobacter</taxon>
    </lineage>
</organism>
<dbReference type="SUPFAM" id="SSF51261">
    <property type="entry name" value="Duplicated hybrid motif"/>
    <property type="match status" value="1"/>
</dbReference>
<evidence type="ECO:0000256" key="6">
    <source>
        <dbReference type="ARBA" id="ARBA00023049"/>
    </source>
</evidence>
<keyword evidence="5" id="KW-0862">Zinc</keyword>
<dbReference type="PROSITE" id="PS51257">
    <property type="entry name" value="PROKAR_LIPOPROTEIN"/>
    <property type="match status" value="1"/>
</dbReference>
<evidence type="ECO:0000256" key="1">
    <source>
        <dbReference type="ARBA" id="ARBA00001947"/>
    </source>
</evidence>
<feature type="compositionally biased region" description="Pro residues" evidence="7">
    <location>
        <begin position="31"/>
        <end position="44"/>
    </location>
</feature>
<evidence type="ECO:0000256" key="8">
    <source>
        <dbReference type="SAM" id="SignalP"/>
    </source>
</evidence>
<dbReference type="GO" id="GO:0046872">
    <property type="term" value="F:metal ion binding"/>
    <property type="evidence" value="ECO:0007669"/>
    <property type="project" value="UniProtKB-KW"/>
</dbReference>
<proteinExistence type="predicted"/>
<keyword evidence="4" id="KW-0378">Hydrolase</keyword>
<keyword evidence="2" id="KW-0645">Protease</keyword>